<keyword evidence="2" id="KW-0732">Signal</keyword>
<protein>
    <recommendedName>
        <fullName evidence="5">Lipoprotein</fullName>
    </recommendedName>
</protein>
<evidence type="ECO:0008006" key="5">
    <source>
        <dbReference type="Google" id="ProtNLM"/>
    </source>
</evidence>
<feature type="signal peptide" evidence="2">
    <location>
        <begin position="1"/>
        <end position="25"/>
    </location>
</feature>
<organism evidence="3 4">
    <name type="scientific">Pontibacillus yanchengensis</name>
    <dbReference type="NCBI Taxonomy" id="462910"/>
    <lineage>
        <taxon>Bacteria</taxon>
        <taxon>Bacillati</taxon>
        <taxon>Bacillota</taxon>
        <taxon>Bacilli</taxon>
        <taxon>Bacillales</taxon>
        <taxon>Bacillaceae</taxon>
        <taxon>Pontibacillus</taxon>
    </lineage>
</organism>
<feature type="region of interest" description="Disordered" evidence="1">
    <location>
        <begin position="28"/>
        <end position="66"/>
    </location>
</feature>
<name>A0A6I4ZQS6_9BACI</name>
<evidence type="ECO:0000313" key="4">
    <source>
        <dbReference type="Proteomes" id="UP000468638"/>
    </source>
</evidence>
<proteinExistence type="predicted"/>
<dbReference type="RefSeq" id="WP_160849763.1">
    <property type="nucleotide sequence ID" value="NZ_WMEQ01000002.1"/>
</dbReference>
<accession>A0A6I4ZQS6</accession>
<dbReference type="EMBL" id="WMEQ01000002">
    <property type="protein sequence ID" value="MYL32578.1"/>
    <property type="molecule type" value="Genomic_DNA"/>
</dbReference>
<feature type="compositionally biased region" description="Polar residues" evidence="1">
    <location>
        <begin position="35"/>
        <end position="44"/>
    </location>
</feature>
<comment type="caution">
    <text evidence="3">The sequence shown here is derived from an EMBL/GenBank/DDBJ whole genome shotgun (WGS) entry which is preliminary data.</text>
</comment>
<dbReference type="PROSITE" id="PS51257">
    <property type="entry name" value="PROKAR_LIPOPROTEIN"/>
    <property type="match status" value="1"/>
</dbReference>
<evidence type="ECO:0000256" key="2">
    <source>
        <dbReference type="SAM" id="SignalP"/>
    </source>
</evidence>
<feature type="chain" id="PRO_5038423770" description="Lipoprotein" evidence="2">
    <location>
        <begin position="26"/>
        <end position="267"/>
    </location>
</feature>
<dbReference type="OrthoDB" id="9894484at2"/>
<dbReference type="AlphaFoldDB" id="A0A6I4ZQS6"/>
<feature type="compositionally biased region" description="Acidic residues" evidence="1">
    <location>
        <begin position="54"/>
        <end position="63"/>
    </location>
</feature>
<sequence length="267" mass="30227">MMKKSLIIRLFSLVFLLLWILTGCGNTTEPEENQQQDVKQPNGEQTKENTSESNSEDTKDEDLTESKEVKAEWDVSKLQRIDGFSDILDKFSLISYAFETPESSMNITMQLIGEEEINGKLTNHIKVNMKDSTATNEVIELWINEEGDTEKLVSGTEVMEGEVLKMAGKSYVMLLLMPFNMTEGMNIKNILNNDKQHPNVTVSKVGDGEKKIGDTKMNTYNYQVTNEGQSSTWEIGDLGPFQLLTSWTMNENGKKSSFEVLNLKLRD</sequence>
<gene>
    <name evidence="3" type="ORF">GLW05_03105</name>
</gene>
<evidence type="ECO:0000256" key="1">
    <source>
        <dbReference type="SAM" id="MobiDB-lite"/>
    </source>
</evidence>
<dbReference type="Proteomes" id="UP000468638">
    <property type="component" value="Unassembled WGS sequence"/>
</dbReference>
<evidence type="ECO:0000313" key="3">
    <source>
        <dbReference type="EMBL" id="MYL32578.1"/>
    </source>
</evidence>
<reference evidence="3 4" key="1">
    <citation type="submission" date="2019-11" db="EMBL/GenBank/DDBJ databases">
        <title>Genome sequences of 17 halophilic strains isolated from different environments.</title>
        <authorList>
            <person name="Furrow R.E."/>
        </authorList>
    </citation>
    <scope>NUCLEOTIDE SEQUENCE [LARGE SCALE GENOMIC DNA]</scope>
    <source>
        <strain evidence="3 4">22514_16_FS</strain>
    </source>
</reference>